<dbReference type="Gene3D" id="3.40.50.150">
    <property type="entry name" value="Vaccinia Virus protein VP39"/>
    <property type="match status" value="1"/>
</dbReference>
<evidence type="ECO:0000256" key="5">
    <source>
        <dbReference type="ARBA" id="ARBA00022603"/>
    </source>
</evidence>
<organism evidence="10 11">
    <name type="scientific">Haladaptatus paucihalophilus DX253</name>
    <dbReference type="NCBI Taxonomy" id="797209"/>
    <lineage>
        <taxon>Archaea</taxon>
        <taxon>Methanobacteriati</taxon>
        <taxon>Methanobacteriota</taxon>
        <taxon>Stenosarchaea group</taxon>
        <taxon>Halobacteria</taxon>
        <taxon>Halobacteriales</taxon>
        <taxon>Haladaptataceae</taxon>
        <taxon>Haladaptatus</taxon>
    </lineage>
</organism>
<comment type="catalytic activity">
    <reaction evidence="9">
        <text>[protein]-L-isoaspartate + S-adenosyl-L-methionine = [protein]-L-isoaspartate alpha-methyl ester + S-adenosyl-L-homocysteine</text>
        <dbReference type="Rhea" id="RHEA:12705"/>
        <dbReference type="Rhea" id="RHEA-COMP:12143"/>
        <dbReference type="Rhea" id="RHEA-COMP:12144"/>
        <dbReference type="ChEBI" id="CHEBI:57856"/>
        <dbReference type="ChEBI" id="CHEBI:59789"/>
        <dbReference type="ChEBI" id="CHEBI:90596"/>
        <dbReference type="ChEBI" id="CHEBI:90598"/>
        <dbReference type="EC" id="2.1.1.77"/>
    </reaction>
</comment>
<evidence type="ECO:0000256" key="1">
    <source>
        <dbReference type="ARBA" id="ARBA00004496"/>
    </source>
</evidence>
<dbReference type="STRING" id="797209.GCA_000376445_02596"/>
<evidence type="ECO:0000256" key="2">
    <source>
        <dbReference type="ARBA" id="ARBA00005369"/>
    </source>
</evidence>
<reference evidence="10 11" key="1">
    <citation type="journal article" date="2014" name="ISME J.">
        <title>Trehalose/2-sulfotrehalose biosynthesis and glycine-betaine uptake are widely spread mechanisms for osmoadaptation in the Halobacteriales.</title>
        <authorList>
            <person name="Youssef N.H."/>
            <person name="Savage-Ashlock K.N."/>
            <person name="McCully A.L."/>
            <person name="Luedtke B."/>
            <person name="Shaw E.I."/>
            <person name="Hoff W.D."/>
            <person name="Elshahed M.S."/>
        </authorList>
    </citation>
    <scope>NUCLEOTIDE SEQUENCE [LARGE SCALE GENOMIC DNA]</scope>
    <source>
        <strain evidence="10 11">DX253</strain>
    </source>
</reference>
<evidence type="ECO:0000256" key="4">
    <source>
        <dbReference type="ARBA" id="ARBA00022490"/>
    </source>
</evidence>
<comment type="similarity">
    <text evidence="2">Belongs to the methyltransferase superfamily. L-isoaspartyl/D-aspartyl protein methyltransferase family.</text>
</comment>
<dbReference type="GO" id="GO:0004719">
    <property type="term" value="F:protein-L-isoaspartate (D-aspartate) O-methyltransferase activity"/>
    <property type="evidence" value="ECO:0007669"/>
    <property type="project" value="UniProtKB-EC"/>
</dbReference>
<dbReference type="PANTHER" id="PTHR11579">
    <property type="entry name" value="PROTEIN-L-ISOASPARTATE O-METHYLTRANSFERASE"/>
    <property type="match status" value="1"/>
</dbReference>
<dbReference type="GO" id="GO:0032259">
    <property type="term" value="P:methylation"/>
    <property type="evidence" value="ECO:0007669"/>
    <property type="project" value="UniProtKB-KW"/>
</dbReference>
<name>E7QTS1_HALPU</name>
<dbReference type="Pfam" id="PF01135">
    <property type="entry name" value="PCMT"/>
    <property type="match status" value="1"/>
</dbReference>
<dbReference type="GO" id="GO:0005737">
    <property type="term" value="C:cytoplasm"/>
    <property type="evidence" value="ECO:0007669"/>
    <property type="project" value="UniProtKB-SubCell"/>
</dbReference>
<evidence type="ECO:0000256" key="6">
    <source>
        <dbReference type="ARBA" id="ARBA00022679"/>
    </source>
</evidence>
<dbReference type="eggNOG" id="arCOG00976">
    <property type="taxonomic scope" value="Archaea"/>
</dbReference>
<keyword evidence="7" id="KW-0949">S-adenosyl-L-methionine</keyword>
<dbReference type="SUPFAM" id="SSF53335">
    <property type="entry name" value="S-adenosyl-L-methionine-dependent methyltransferases"/>
    <property type="match status" value="1"/>
</dbReference>
<comment type="caution">
    <text evidence="10">The sequence shown here is derived from an EMBL/GenBank/DDBJ whole genome shotgun (WGS) entry which is preliminary data.</text>
</comment>
<sequence>MKNVGPQTGFMEPTVLRDDMVASLEHEMKGLVRSEHVGLALRTVPRHEFVPLEASDGAYSDRSFDHRGTRILSPSTVARLMEALDVREDDSVLVVGAGVGYTSAVLAEIVGEQNVHAVDITRTMVYEARQNLGSSGYGGVFVDCRDGADGLPEYAPFDRILVEAAAIEPPRTLVEQLTADGRLVIPLGGGIQRLTAVERASDGTPDIGREFGTVAFAPLLVDGEQSDTIERNRTTREDREFADRNAQARHGWEHEWIDWDGYS</sequence>
<dbReference type="PATRIC" id="fig|797209.4.peg.2160"/>
<keyword evidence="4" id="KW-0963">Cytoplasm</keyword>
<dbReference type="Proteomes" id="UP000003751">
    <property type="component" value="Unassembled WGS sequence"/>
</dbReference>
<comment type="function">
    <text evidence="8">Catalyzes the methyl esterification of L-isoaspartyl residues in peptides and proteins that result from spontaneous decomposition of normal L-aspartyl and L-asparaginyl residues. It plays a role in the repair and/or degradation of damaged proteins.</text>
</comment>
<evidence type="ECO:0000256" key="7">
    <source>
        <dbReference type="ARBA" id="ARBA00022691"/>
    </source>
</evidence>
<comment type="subcellular location">
    <subcellularLocation>
        <location evidence="1">Cytoplasm</location>
    </subcellularLocation>
</comment>
<accession>E7QTS1</accession>
<keyword evidence="5 10" id="KW-0489">Methyltransferase</keyword>
<dbReference type="EMBL" id="AEMG01000009">
    <property type="protein sequence ID" value="EFW92000.1"/>
    <property type="molecule type" value="Genomic_DNA"/>
</dbReference>
<evidence type="ECO:0000256" key="8">
    <source>
        <dbReference type="ARBA" id="ARBA00025330"/>
    </source>
</evidence>
<proteinExistence type="inferred from homology"/>
<dbReference type="EC" id="2.1.1.77" evidence="3"/>
<dbReference type="AlphaFoldDB" id="E7QTS1"/>
<dbReference type="PANTHER" id="PTHR11579:SF0">
    <property type="entry name" value="PROTEIN-L-ISOASPARTATE(D-ASPARTATE) O-METHYLTRANSFERASE"/>
    <property type="match status" value="1"/>
</dbReference>
<evidence type="ECO:0000256" key="3">
    <source>
        <dbReference type="ARBA" id="ARBA00011890"/>
    </source>
</evidence>
<keyword evidence="6 10" id="KW-0808">Transferase</keyword>
<protein>
    <recommendedName>
        <fullName evidence="3">protein-L-isoaspartate(D-aspartate) O-methyltransferase</fullName>
        <ecNumber evidence="3">2.1.1.77</ecNumber>
    </recommendedName>
</protein>
<evidence type="ECO:0000256" key="9">
    <source>
        <dbReference type="ARBA" id="ARBA00029295"/>
    </source>
</evidence>
<evidence type="ECO:0000313" key="11">
    <source>
        <dbReference type="Proteomes" id="UP000003751"/>
    </source>
</evidence>
<dbReference type="InterPro" id="IPR000682">
    <property type="entry name" value="PCMT"/>
</dbReference>
<evidence type="ECO:0000313" key="10">
    <source>
        <dbReference type="EMBL" id="EFW92000.1"/>
    </source>
</evidence>
<dbReference type="CDD" id="cd02440">
    <property type="entry name" value="AdoMet_MTases"/>
    <property type="match status" value="1"/>
</dbReference>
<dbReference type="InterPro" id="IPR029063">
    <property type="entry name" value="SAM-dependent_MTases_sf"/>
</dbReference>
<gene>
    <name evidence="10" type="ORF">ZOD2009_10995</name>
</gene>